<reference evidence="1 2" key="1">
    <citation type="submission" date="2016-10" db="EMBL/GenBank/DDBJ databases">
        <authorList>
            <person name="de Groot N.N."/>
        </authorList>
    </citation>
    <scope>NUCLEOTIDE SEQUENCE [LARGE SCALE GENOMIC DNA]</scope>
    <source>
        <strain evidence="1 2">DSM 5885</strain>
    </source>
</reference>
<evidence type="ECO:0000313" key="2">
    <source>
        <dbReference type="Proteomes" id="UP000198607"/>
    </source>
</evidence>
<dbReference type="RefSeq" id="WP_091934268.1">
    <property type="nucleotide sequence ID" value="NZ_FNCY01000002.1"/>
</dbReference>
<protein>
    <submittedName>
        <fullName evidence="1">Uncharacterized protein</fullName>
    </submittedName>
</protein>
<dbReference type="STRING" id="83767.SAMN05660652_00900"/>
<gene>
    <name evidence="1" type="ORF">SAMN05660652_00900</name>
</gene>
<dbReference type="EMBL" id="FNCY01000002">
    <property type="protein sequence ID" value="SDG91663.1"/>
    <property type="molecule type" value="Genomic_DNA"/>
</dbReference>
<dbReference type="Proteomes" id="UP000198607">
    <property type="component" value="Unassembled WGS sequence"/>
</dbReference>
<name>A0A1G7Y5M7_9RHOO</name>
<organism evidence="1 2">
    <name type="scientific">Propionivibrio dicarboxylicus</name>
    <dbReference type="NCBI Taxonomy" id="83767"/>
    <lineage>
        <taxon>Bacteria</taxon>
        <taxon>Pseudomonadati</taxon>
        <taxon>Pseudomonadota</taxon>
        <taxon>Betaproteobacteria</taxon>
        <taxon>Rhodocyclales</taxon>
        <taxon>Rhodocyclaceae</taxon>
        <taxon>Propionivibrio</taxon>
    </lineage>
</organism>
<sequence length="94" mass="10494">MGSLSNESFDEFLDSLKQAGVAISNERELRERLAEAQRWRFAFATLASNGRPLGISFQDATSGVNHAEIHRTFSQFEFPESMEAAFAASLRAEH</sequence>
<evidence type="ECO:0000313" key="1">
    <source>
        <dbReference type="EMBL" id="SDG91663.1"/>
    </source>
</evidence>
<accession>A0A1G7Y5M7</accession>
<keyword evidence="2" id="KW-1185">Reference proteome</keyword>
<dbReference type="AlphaFoldDB" id="A0A1G7Y5M7"/>
<dbReference type="OrthoDB" id="9181003at2"/>
<proteinExistence type="predicted"/>